<keyword evidence="7 9" id="KW-0472">Membrane</keyword>
<feature type="transmembrane region" description="Helical" evidence="9">
    <location>
        <begin position="12"/>
        <end position="33"/>
    </location>
</feature>
<dbReference type="PANTHER" id="PTHR35011:SF2">
    <property type="entry name" value="2,3-DIKETO-L-GULONATE TRAP TRANSPORTER SMALL PERMEASE PROTEIN YIAM"/>
    <property type="match status" value="1"/>
</dbReference>
<evidence type="ECO:0000256" key="6">
    <source>
        <dbReference type="ARBA" id="ARBA00022989"/>
    </source>
</evidence>
<dbReference type="EMBL" id="JACSPU010000002">
    <property type="protein sequence ID" value="MBD8014616.1"/>
    <property type="molecule type" value="Genomic_DNA"/>
</dbReference>
<keyword evidence="3" id="KW-1003">Cell membrane</keyword>
<feature type="transmembrane region" description="Helical" evidence="9">
    <location>
        <begin position="87"/>
        <end position="108"/>
    </location>
</feature>
<reference evidence="11 12" key="1">
    <citation type="submission" date="2020-08" db="EMBL/GenBank/DDBJ databases">
        <title>A Genomic Blueprint of the Chicken Gut Microbiome.</title>
        <authorList>
            <person name="Gilroy R."/>
            <person name="Ravi A."/>
            <person name="Getino M."/>
            <person name="Pursley I."/>
            <person name="Horton D.L."/>
            <person name="Alikhan N.-F."/>
            <person name="Baker D."/>
            <person name="Gharbi K."/>
            <person name="Hall N."/>
            <person name="Watson M."/>
            <person name="Adriaenssens E.M."/>
            <person name="Foster-Nyarko E."/>
            <person name="Jarju S."/>
            <person name="Secka A."/>
            <person name="Antonio M."/>
            <person name="Oren A."/>
            <person name="Chaudhuri R."/>
            <person name="La Ragione R.M."/>
            <person name="Hildebrand F."/>
            <person name="Pallen M.J."/>
        </authorList>
    </citation>
    <scope>NUCLEOTIDE SEQUENCE [LARGE SCALE GENOMIC DNA]</scope>
    <source>
        <strain evidence="11 12">Sa1BUA13</strain>
    </source>
</reference>
<comment type="similarity">
    <text evidence="8">Belongs to the TRAP transporter small permease family.</text>
</comment>
<accession>A0ABR8WD30</accession>
<evidence type="ECO:0000256" key="4">
    <source>
        <dbReference type="ARBA" id="ARBA00022519"/>
    </source>
</evidence>
<keyword evidence="12" id="KW-1185">Reference proteome</keyword>
<organism evidence="11 12">
    <name type="scientific">Planococcus wigleyi</name>
    <dbReference type="NCBI Taxonomy" id="2762216"/>
    <lineage>
        <taxon>Bacteria</taxon>
        <taxon>Bacillati</taxon>
        <taxon>Bacillota</taxon>
        <taxon>Bacilli</taxon>
        <taxon>Bacillales</taxon>
        <taxon>Caryophanaceae</taxon>
        <taxon>Planococcus</taxon>
    </lineage>
</organism>
<evidence type="ECO:0000256" key="5">
    <source>
        <dbReference type="ARBA" id="ARBA00022692"/>
    </source>
</evidence>
<keyword evidence="5 9" id="KW-0812">Transmembrane</keyword>
<evidence type="ECO:0000256" key="7">
    <source>
        <dbReference type="ARBA" id="ARBA00023136"/>
    </source>
</evidence>
<feature type="transmembrane region" description="Helical" evidence="9">
    <location>
        <begin position="48"/>
        <end position="66"/>
    </location>
</feature>
<gene>
    <name evidence="11" type="ORF">H9630_07255</name>
</gene>
<evidence type="ECO:0000256" key="1">
    <source>
        <dbReference type="ARBA" id="ARBA00004429"/>
    </source>
</evidence>
<evidence type="ECO:0000256" key="2">
    <source>
        <dbReference type="ARBA" id="ARBA00022448"/>
    </source>
</evidence>
<dbReference type="Pfam" id="PF04290">
    <property type="entry name" value="DctQ"/>
    <property type="match status" value="1"/>
</dbReference>
<feature type="transmembrane region" description="Helical" evidence="9">
    <location>
        <begin position="128"/>
        <end position="145"/>
    </location>
</feature>
<sequence length="161" mass="18282">MWSKSIRALNKGTENFTMILLVIMVLLVFFQIVSRAMFSTSFSWTNELARYMMVWLAFLGGGIAFQHNAHIGIEAIVERFSVRWQKFIQLAVMVICISFFIILIVTGLEFTTSSMTQSSPALNIPMGLVYLALPISGILQILNVVDLNLNYFKSKETESER</sequence>
<proteinExistence type="inferred from homology"/>
<dbReference type="InterPro" id="IPR055348">
    <property type="entry name" value="DctQ"/>
</dbReference>
<protein>
    <submittedName>
        <fullName evidence="11">TRAP transporter small permease</fullName>
    </submittedName>
</protein>
<keyword evidence="2" id="KW-0813">Transport</keyword>
<evidence type="ECO:0000256" key="8">
    <source>
        <dbReference type="ARBA" id="ARBA00038436"/>
    </source>
</evidence>
<keyword evidence="4" id="KW-0997">Cell inner membrane</keyword>
<dbReference type="RefSeq" id="WP_191714828.1">
    <property type="nucleotide sequence ID" value="NZ_JACSPU010000002.1"/>
</dbReference>
<dbReference type="InterPro" id="IPR007387">
    <property type="entry name" value="TRAP_DctQ"/>
</dbReference>
<feature type="domain" description="Tripartite ATP-independent periplasmic transporters DctQ component" evidence="10">
    <location>
        <begin position="24"/>
        <end position="145"/>
    </location>
</feature>
<comment type="caution">
    <text evidence="11">The sequence shown here is derived from an EMBL/GenBank/DDBJ whole genome shotgun (WGS) entry which is preliminary data.</text>
</comment>
<evidence type="ECO:0000256" key="9">
    <source>
        <dbReference type="SAM" id="Phobius"/>
    </source>
</evidence>
<dbReference type="PANTHER" id="PTHR35011">
    <property type="entry name" value="2,3-DIKETO-L-GULONATE TRAP TRANSPORTER SMALL PERMEASE PROTEIN YIAM"/>
    <property type="match status" value="1"/>
</dbReference>
<evidence type="ECO:0000256" key="3">
    <source>
        <dbReference type="ARBA" id="ARBA00022475"/>
    </source>
</evidence>
<evidence type="ECO:0000259" key="10">
    <source>
        <dbReference type="Pfam" id="PF04290"/>
    </source>
</evidence>
<name>A0ABR8WD30_9BACL</name>
<comment type="subcellular location">
    <subcellularLocation>
        <location evidence="1">Cell inner membrane</location>
        <topology evidence="1">Multi-pass membrane protein</topology>
    </subcellularLocation>
</comment>
<keyword evidence="6 9" id="KW-1133">Transmembrane helix</keyword>
<evidence type="ECO:0000313" key="12">
    <source>
        <dbReference type="Proteomes" id="UP000658980"/>
    </source>
</evidence>
<dbReference type="Proteomes" id="UP000658980">
    <property type="component" value="Unassembled WGS sequence"/>
</dbReference>
<evidence type="ECO:0000313" key="11">
    <source>
        <dbReference type="EMBL" id="MBD8014616.1"/>
    </source>
</evidence>